<evidence type="ECO:0000313" key="9">
    <source>
        <dbReference type="Proteomes" id="UP000676409"/>
    </source>
</evidence>
<dbReference type="SFLD" id="SFLDG01016">
    <property type="entry name" value="Prenyltransferase_Like_2"/>
    <property type="match status" value="1"/>
</dbReference>
<dbReference type="GO" id="GO:0005811">
    <property type="term" value="C:lipid droplet"/>
    <property type="evidence" value="ECO:0007669"/>
    <property type="project" value="InterPro"/>
</dbReference>
<dbReference type="Gene3D" id="1.50.10.20">
    <property type="match status" value="2"/>
</dbReference>
<dbReference type="NCBIfam" id="TIGR01507">
    <property type="entry name" value="hopene_cyclase"/>
    <property type="match status" value="1"/>
</dbReference>
<evidence type="ECO:0000259" key="7">
    <source>
        <dbReference type="Pfam" id="PF13249"/>
    </source>
</evidence>
<gene>
    <name evidence="8" type="primary">shc</name>
    <name evidence="8" type="ORF">KCG34_08815</name>
</gene>
<proteinExistence type="inferred from homology"/>
<comment type="pathway">
    <text evidence="1">Secondary metabolite biosynthesis; hopanoid biosynthesis.</text>
</comment>
<dbReference type="GO" id="GO:0016104">
    <property type="term" value="P:triterpenoid biosynthetic process"/>
    <property type="evidence" value="ECO:0007669"/>
    <property type="project" value="InterPro"/>
</dbReference>
<dbReference type="RefSeq" id="WP_211939999.1">
    <property type="nucleotide sequence ID" value="NZ_CP073078.1"/>
</dbReference>
<dbReference type="InterPro" id="IPR006400">
    <property type="entry name" value="Hopene-cyclase"/>
</dbReference>
<dbReference type="InterPro" id="IPR018333">
    <property type="entry name" value="Squalene_cyclase"/>
</dbReference>
<reference evidence="8" key="1">
    <citation type="submission" date="2021-04" db="EMBL/GenBank/DDBJ databases">
        <title>The complete genome sequence of Caulobacter sp. S6.</title>
        <authorList>
            <person name="Tang Y."/>
            <person name="Ouyang W."/>
            <person name="Liu Q."/>
            <person name="Huang B."/>
            <person name="Guo Z."/>
            <person name="Lei P."/>
        </authorList>
    </citation>
    <scope>NUCLEOTIDE SEQUENCE</scope>
    <source>
        <strain evidence="8">S6</strain>
    </source>
</reference>
<dbReference type="SUPFAM" id="SSF48239">
    <property type="entry name" value="Terpenoid cyclases/Protein prenyltransferases"/>
    <property type="match status" value="2"/>
</dbReference>
<sequence length="671" mass="75062">MIDHFSKSDEDTGRRNMDDASHQFPVDPISLDALDQAVGRATDALLKLQKPDGHWVFELEADCTIPAEYILLRQHLAEPDDLELERKIGVYLRRIQGEHGGWPLFHGGALDVSATVKAYFALKMIGDSPDAPHMKRAREALLARGGAGACNVFTRFLLAFYGVVTWKAVPEMPVQIMLLPRWFPVHLDKISYWARTVIVPLLVLRALKPLARNPRGVTIDELFLDDPKKLRGIHKSGHQKEPWASFFFALDKVLQVVEPHFPKATRRKAIDKAVAFVDERLNGEDGLGAIFPAMANSVMMYDVLGYPEDHPNRAIARKSVEKLLVIKDEEAYCQPCLSPVWDTALASHALFEAKTPEADQAALDGLKWLKPLQVLDVVGDWAVQRPDVRPGGWAFQYNNAHYPDLDDTAVVAMAMDRARHHNGAAEVYDEAISRAEEWVVGLQSKNGGWAAFDADNTYHYLNNIPFADHGALLDPPTVDVAARCVSMLAQLGEKDSPRMKAAIAYLEREQEQDGSWFGRWGVNYVYGTWSALCALNAAGVDSKGPVVRKAVDWLLKIQNPDGGWGEDCDSYKLDYKGYEPHASSSSQTAWALLGLMAAGETDHPAVARGIAWLQANQDERGVWPEDHYTGGGFPRVFYLRYHGYSKFFPLWAMARYRNLKRSNTRQVAFGM</sequence>
<dbReference type="NCBIfam" id="TIGR01787">
    <property type="entry name" value="squalene_cyclas"/>
    <property type="match status" value="1"/>
</dbReference>
<evidence type="ECO:0000256" key="4">
    <source>
        <dbReference type="ARBA" id="ARBA00023235"/>
    </source>
</evidence>
<protein>
    <submittedName>
        <fullName evidence="8">Squalene--hopene cyclase</fullName>
        <ecNumber evidence="8">5.4.99.17</ecNumber>
    </submittedName>
</protein>
<evidence type="ECO:0000256" key="5">
    <source>
        <dbReference type="SAM" id="MobiDB-lite"/>
    </source>
</evidence>
<dbReference type="PANTHER" id="PTHR11764:SF20">
    <property type="entry name" value="LANOSTEROL SYNTHASE"/>
    <property type="match status" value="1"/>
</dbReference>
<evidence type="ECO:0000313" key="8">
    <source>
        <dbReference type="EMBL" id="QUD89948.1"/>
    </source>
</evidence>
<dbReference type="CDD" id="cd02892">
    <property type="entry name" value="SQCY_1"/>
    <property type="match status" value="1"/>
</dbReference>
<evidence type="ECO:0000256" key="3">
    <source>
        <dbReference type="ARBA" id="ARBA00022737"/>
    </source>
</evidence>
<dbReference type="PROSITE" id="PS01074">
    <property type="entry name" value="TERPENE_SYNTHASES"/>
    <property type="match status" value="1"/>
</dbReference>
<organism evidence="8 9">
    <name type="scientific">Phenylobacterium montanum</name>
    <dbReference type="NCBI Taxonomy" id="2823693"/>
    <lineage>
        <taxon>Bacteria</taxon>
        <taxon>Pseudomonadati</taxon>
        <taxon>Pseudomonadota</taxon>
        <taxon>Alphaproteobacteria</taxon>
        <taxon>Caulobacterales</taxon>
        <taxon>Caulobacteraceae</taxon>
        <taxon>Phenylobacterium</taxon>
    </lineage>
</organism>
<name>A0A975G3L7_9CAUL</name>
<dbReference type="Pfam" id="PF13243">
    <property type="entry name" value="SQHop_cyclase_C"/>
    <property type="match status" value="1"/>
</dbReference>
<feature type="domain" description="Squalene cyclase N-terminal" evidence="7">
    <location>
        <begin position="39"/>
        <end position="328"/>
    </location>
</feature>
<dbReference type="KEGG" id="caul:KCG34_08815"/>
<keyword evidence="3" id="KW-0677">Repeat</keyword>
<feature type="region of interest" description="Disordered" evidence="5">
    <location>
        <begin position="1"/>
        <end position="21"/>
    </location>
</feature>
<dbReference type="InterPro" id="IPR002365">
    <property type="entry name" value="Terpene_synthase_CS"/>
</dbReference>
<evidence type="ECO:0000259" key="6">
    <source>
        <dbReference type="Pfam" id="PF13243"/>
    </source>
</evidence>
<dbReference type="Pfam" id="PF13249">
    <property type="entry name" value="SQHop_cyclase_N"/>
    <property type="match status" value="1"/>
</dbReference>
<accession>A0A975G3L7</accession>
<dbReference type="InterPro" id="IPR032696">
    <property type="entry name" value="SQ_cyclase_C"/>
</dbReference>
<dbReference type="InterPro" id="IPR032697">
    <property type="entry name" value="SQ_cyclase_N"/>
</dbReference>
<evidence type="ECO:0000256" key="1">
    <source>
        <dbReference type="ARBA" id="ARBA00004999"/>
    </source>
</evidence>
<dbReference type="Proteomes" id="UP000676409">
    <property type="component" value="Chromosome"/>
</dbReference>
<dbReference type="GO" id="GO:0051007">
    <property type="term" value="F:squalene-hopene cyclase activity"/>
    <property type="evidence" value="ECO:0007669"/>
    <property type="project" value="UniProtKB-EC"/>
</dbReference>
<dbReference type="InterPro" id="IPR008930">
    <property type="entry name" value="Terpenoid_cyclase/PrenylTrfase"/>
</dbReference>
<keyword evidence="9" id="KW-1185">Reference proteome</keyword>
<evidence type="ECO:0000256" key="2">
    <source>
        <dbReference type="ARBA" id="ARBA00009755"/>
    </source>
</evidence>
<dbReference type="PANTHER" id="PTHR11764">
    <property type="entry name" value="TERPENE CYCLASE/MUTASE FAMILY MEMBER"/>
    <property type="match status" value="1"/>
</dbReference>
<dbReference type="EMBL" id="CP073078">
    <property type="protein sequence ID" value="QUD89948.1"/>
    <property type="molecule type" value="Genomic_DNA"/>
</dbReference>
<keyword evidence="4 8" id="KW-0413">Isomerase</keyword>
<dbReference type="EC" id="5.4.99.17" evidence="8"/>
<dbReference type="AlphaFoldDB" id="A0A975G3L7"/>
<comment type="similarity">
    <text evidence="2">Belongs to the terpene cyclase/mutase family.</text>
</comment>
<feature type="domain" description="Squalene cyclase C-terminal" evidence="6">
    <location>
        <begin position="337"/>
        <end position="658"/>
    </location>
</feature>